<protein>
    <submittedName>
        <fullName evidence="3">Uncharacterized protein</fullName>
    </submittedName>
</protein>
<gene>
    <name evidence="3" type="ORF">K489DRAFT_250683</name>
</gene>
<accession>A0A6J3M100</accession>
<proteinExistence type="predicted"/>
<sequence length="153" mass="16213">MSSCSSTAVSEGTPSTSPTSQGQAVIGFLPRFTSTPTSAPMSRSTSQSSQAGFPGFTQHAGFSSWPYGSAHRRTSSSTPNSYVSDEDLFGDDDLGAYLSEAPAPPRTAEEWANMCANPPPAPPVQQQQQVKSRTSSIAVSNRRRTSSAYKRIS</sequence>
<dbReference type="Proteomes" id="UP000504637">
    <property type="component" value="Unplaced"/>
</dbReference>
<reference evidence="3" key="1">
    <citation type="submission" date="2020-01" db="EMBL/GenBank/DDBJ databases">
        <authorList>
            <consortium name="DOE Joint Genome Institute"/>
            <person name="Haridas S."/>
            <person name="Albert R."/>
            <person name="Binder M."/>
            <person name="Bloem J."/>
            <person name="Labutti K."/>
            <person name="Salamov A."/>
            <person name="Andreopoulos B."/>
            <person name="Baker S.E."/>
            <person name="Barry K."/>
            <person name="Bills G."/>
            <person name="Bluhm B.H."/>
            <person name="Cannon C."/>
            <person name="Castanera R."/>
            <person name="Culley D.E."/>
            <person name="Daum C."/>
            <person name="Ezra D."/>
            <person name="Gonzalez J.B."/>
            <person name="Henrissat B."/>
            <person name="Kuo A."/>
            <person name="Liang C."/>
            <person name="Lipzen A."/>
            <person name="Lutzoni F."/>
            <person name="Magnuson J."/>
            <person name="Mondo S."/>
            <person name="Nolan M."/>
            <person name="Ohm R."/>
            <person name="Pangilinan J."/>
            <person name="Park H.-J."/>
            <person name="Ramirez L."/>
            <person name="Alfaro M."/>
            <person name="Sun H."/>
            <person name="Tritt A."/>
            <person name="Yoshinaga Y."/>
            <person name="Zwiers L.-H."/>
            <person name="Turgeon B.G."/>
            <person name="Goodwin S.B."/>
            <person name="Spatafora J.W."/>
            <person name="Crous P.W."/>
            <person name="Grigoriev I.V."/>
        </authorList>
    </citation>
    <scope>NUCLEOTIDE SEQUENCE</scope>
    <source>
        <strain evidence="3">CBS 342.82</strain>
    </source>
</reference>
<evidence type="ECO:0000256" key="1">
    <source>
        <dbReference type="SAM" id="MobiDB-lite"/>
    </source>
</evidence>
<evidence type="ECO:0000313" key="2">
    <source>
        <dbReference type="Proteomes" id="UP000504637"/>
    </source>
</evidence>
<feature type="region of interest" description="Disordered" evidence="1">
    <location>
        <begin position="1"/>
        <end position="153"/>
    </location>
</feature>
<dbReference type="GeneID" id="54357752"/>
<feature type="compositionally biased region" description="Acidic residues" evidence="1">
    <location>
        <begin position="84"/>
        <end position="94"/>
    </location>
</feature>
<organism evidence="3">
    <name type="scientific">Dissoconium aciculare CBS 342.82</name>
    <dbReference type="NCBI Taxonomy" id="1314786"/>
    <lineage>
        <taxon>Eukaryota</taxon>
        <taxon>Fungi</taxon>
        <taxon>Dikarya</taxon>
        <taxon>Ascomycota</taxon>
        <taxon>Pezizomycotina</taxon>
        <taxon>Dothideomycetes</taxon>
        <taxon>Dothideomycetidae</taxon>
        <taxon>Mycosphaerellales</taxon>
        <taxon>Dissoconiaceae</taxon>
        <taxon>Dissoconium</taxon>
    </lineage>
</organism>
<evidence type="ECO:0000313" key="3">
    <source>
        <dbReference type="RefSeq" id="XP_033458594.1"/>
    </source>
</evidence>
<dbReference type="RefSeq" id="XP_033458594.1">
    <property type="nucleotide sequence ID" value="XM_033599953.1"/>
</dbReference>
<keyword evidence="2" id="KW-1185">Reference proteome</keyword>
<reference evidence="3" key="3">
    <citation type="submission" date="2025-08" db="UniProtKB">
        <authorList>
            <consortium name="RefSeq"/>
        </authorList>
    </citation>
    <scope>IDENTIFICATION</scope>
    <source>
        <strain evidence="3">CBS 342.82</strain>
    </source>
</reference>
<dbReference type="OrthoDB" id="5294241at2759"/>
<name>A0A6J3M100_9PEZI</name>
<reference evidence="3" key="2">
    <citation type="submission" date="2020-04" db="EMBL/GenBank/DDBJ databases">
        <authorList>
            <consortium name="NCBI Genome Project"/>
        </authorList>
    </citation>
    <scope>NUCLEOTIDE SEQUENCE</scope>
    <source>
        <strain evidence="3">CBS 342.82</strain>
    </source>
</reference>
<feature type="compositionally biased region" description="Polar residues" evidence="1">
    <location>
        <begin position="1"/>
        <end position="23"/>
    </location>
</feature>
<dbReference type="AlphaFoldDB" id="A0A6J3M100"/>
<feature type="compositionally biased region" description="Polar residues" evidence="1">
    <location>
        <begin position="32"/>
        <end position="51"/>
    </location>
</feature>